<protein>
    <submittedName>
        <fullName evidence="6">C3H1-type domain-containing protein</fullName>
    </submittedName>
</protein>
<feature type="compositionally biased region" description="Pro residues" evidence="2">
    <location>
        <begin position="154"/>
        <end position="164"/>
    </location>
</feature>
<evidence type="ECO:0000256" key="1">
    <source>
        <dbReference type="PROSITE-ProRule" id="PRU00723"/>
    </source>
</evidence>
<gene>
    <name evidence="4" type="ORF">TTAC_LOCUS6366</name>
</gene>
<name>A0A0R3WZX5_HYDTA</name>
<reference evidence="6" key="1">
    <citation type="submission" date="2017-02" db="UniProtKB">
        <authorList>
            <consortium name="WormBaseParasite"/>
        </authorList>
    </citation>
    <scope>IDENTIFICATION</scope>
</reference>
<sequence>MVPRGSMLPPIPSIPRSLSPKFSETSLGELELRRMALQSLSKHPIEVPAVNRSGTLLSFKKRSEGVMQESNSLPALTVPVGIAPSPSPLFKCKSSPPKSRFVISLNRCSASSPSTSGDDEAEALPSVTLISRRGTVTPSVGSRPPSPSLSQPSLSPPPLPPPPQINKNFHLDTTLVRQIQTASKSASEPSKGKTRLSTSEARLGKKSKFGPAAPLQSYRKLVLRQSLRVEQLQALVKRQDKLLSFRKRSVAVLSSTLTSLKSKLNQTTKLYLSARQAAVKASREKQLTMGNLIKAQRELEQMNAAVRRISKGIIVGGPPSRIRSRQVHLSPPPVIESISPGLSAIVTYLVTMLDKFEASFRITTPLFWYFNLFTLSMSMPEEVEMTLPSPDTRASSPTPSSLDPNTPICPFYLNGNCVDKTCTFQHPTNFATAPVGLKTPLQSYVAPPSISEDFGSLCQVCGTQLSVSCAGIPEFCCSVRDWHTVFATFNNWTPYLNPPLDLSSVHDTAFLKHLLYAILVSTYTPVIDALNFLQQIDFHPHLFSYAINSPQICSLPARRQLARQSLSLLLLLAHERASSLTASILCMNAILCVAYHACRVEWEACGSKLGIALIEDLLLHDQAVAPACLPRGHLARWSLWYLKIIFLLSTTFPQSLDYCPLFEPEKLAAFRDTFQAAVLDLDLCGERLSDLLSRCNQEGIPISKVLPVLAFSHFYVQFLAAIGDSERAALFCLDILVSCGHLLAHDNLFFPTAIYLSNVRLQQSEPAVFDLVSDLTNQCSIQTTFAYCFACLMQGSGKSEPCSSLLSELVTGLTPLSSIDAGSVYSAFRRLLGLAGRSDLRMYDSKNIVYLWMCFGLFSMVHNFSSSLLPDFLHHAITRLSDYQEEAFPFPLAALLLHLGLALANMLPTAEEYSAVLGVLFFPPALTEDMDFRSNPPSWFLEILQSVRVDKFSCSYPPTPLFTRLLDTYGFCTLKALFAGGGFFCNTNSSSDSLRWLQSLCSIARLERPMDEEFWLMIAALGVKFHPPEKDAGKGLVSYLVECLADAVKLMPLSSRLWRLYALVLRNCGFSEGHRMAFMKRVAGMALGMEVVVEEIFATAGVSVPPEDAVVKSLACKNVADWWNQSS</sequence>
<accession>A0A0R3WZX5</accession>
<dbReference type="OrthoDB" id="6267990at2759"/>
<dbReference type="EMBL" id="UYWX01020300">
    <property type="protein sequence ID" value="VDM30560.1"/>
    <property type="molecule type" value="Genomic_DNA"/>
</dbReference>
<evidence type="ECO:0000259" key="3">
    <source>
        <dbReference type="PROSITE" id="PS50103"/>
    </source>
</evidence>
<keyword evidence="1" id="KW-0863">Zinc-finger</keyword>
<keyword evidence="1" id="KW-0479">Metal-binding</keyword>
<evidence type="ECO:0000313" key="5">
    <source>
        <dbReference type="Proteomes" id="UP000274429"/>
    </source>
</evidence>
<feature type="compositionally biased region" description="Polar residues" evidence="2">
    <location>
        <begin position="175"/>
        <end position="188"/>
    </location>
</feature>
<dbReference type="PROSITE" id="PS50103">
    <property type="entry name" value="ZF_C3H1"/>
    <property type="match status" value="1"/>
</dbReference>
<dbReference type="GO" id="GO:0008270">
    <property type="term" value="F:zinc ion binding"/>
    <property type="evidence" value="ECO:0007669"/>
    <property type="project" value="UniProtKB-KW"/>
</dbReference>
<evidence type="ECO:0000256" key="2">
    <source>
        <dbReference type="SAM" id="MobiDB-lite"/>
    </source>
</evidence>
<feature type="zinc finger region" description="C3H1-type" evidence="1">
    <location>
        <begin position="403"/>
        <end position="429"/>
    </location>
</feature>
<feature type="region of interest" description="Disordered" evidence="2">
    <location>
        <begin position="1"/>
        <end position="20"/>
    </location>
</feature>
<dbReference type="WBParaSite" id="TTAC_0000638101-mRNA-1">
    <property type="protein sequence ID" value="TTAC_0000638101-mRNA-1"/>
    <property type="gene ID" value="TTAC_0000638101"/>
</dbReference>
<dbReference type="Proteomes" id="UP000274429">
    <property type="component" value="Unassembled WGS sequence"/>
</dbReference>
<feature type="region of interest" description="Disordered" evidence="2">
    <location>
        <begin position="108"/>
        <end position="202"/>
    </location>
</feature>
<reference evidence="4 5" key="2">
    <citation type="submission" date="2018-11" db="EMBL/GenBank/DDBJ databases">
        <authorList>
            <consortium name="Pathogen Informatics"/>
        </authorList>
    </citation>
    <scope>NUCLEOTIDE SEQUENCE [LARGE SCALE GENOMIC DNA]</scope>
</reference>
<dbReference type="InterPro" id="IPR000571">
    <property type="entry name" value="Znf_CCCH"/>
</dbReference>
<proteinExistence type="predicted"/>
<feature type="domain" description="C3H1-type" evidence="3">
    <location>
        <begin position="403"/>
        <end position="429"/>
    </location>
</feature>
<evidence type="ECO:0000313" key="4">
    <source>
        <dbReference type="EMBL" id="VDM30560.1"/>
    </source>
</evidence>
<keyword evidence="1" id="KW-0862">Zinc</keyword>
<organism evidence="6">
    <name type="scientific">Hydatigena taeniaeformis</name>
    <name type="common">Feline tapeworm</name>
    <name type="synonym">Taenia taeniaeformis</name>
    <dbReference type="NCBI Taxonomy" id="6205"/>
    <lineage>
        <taxon>Eukaryota</taxon>
        <taxon>Metazoa</taxon>
        <taxon>Spiralia</taxon>
        <taxon>Lophotrochozoa</taxon>
        <taxon>Platyhelminthes</taxon>
        <taxon>Cestoda</taxon>
        <taxon>Eucestoda</taxon>
        <taxon>Cyclophyllidea</taxon>
        <taxon>Taeniidae</taxon>
        <taxon>Hydatigera</taxon>
    </lineage>
</organism>
<evidence type="ECO:0000313" key="6">
    <source>
        <dbReference type="WBParaSite" id="TTAC_0000638101-mRNA-1"/>
    </source>
</evidence>
<keyword evidence="5" id="KW-1185">Reference proteome</keyword>
<dbReference type="AlphaFoldDB" id="A0A0R3WZX5"/>